<keyword evidence="5" id="KW-0472">Membrane</keyword>
<dbReference type="InterPro" id="IPR012902">
    <property type="entry name" value="N_methyl_site"/>
</dbReference>
<dbReference type="Pfam" id="PF07963">
    <property type="entry name" value="N_methyl"/>
    <property type="match status" value="1"/>
</dbReference>
<comment type="caution">
    <text evidence="6">The sequence shown here is derived from an EMBL/GenBank/DDBJ whole genome shotgun (WGS) entry which is preliminary data.</text>
</comment>
<proteinExistence type="predicted"/>
<dbReference type="Gene3D" id="3.30.700.10">
    <property type="entry name" value="Glycoprotein, Type 4 Pilin"/>
    <property type="match status" value="1"/>
</dbReference>
<dbReference type="GO" id="GO:0016020">
    <property type="term" value="C:membrane"/>
    <property type="evidence" value="ECO:0007669"/>
    <property type="project" value="UniProtKB-SubCell"/>
</dbReference>
<reference evidence="6 7" key="1">
    <citation type="journal article" date="2016" name="Nat. Commun.">
        <title>Thousands of microbial genomes shed light on interconnected biogeochemical processes in an aquifer system.</title>
        <authorList>
            <person name="Anantharaman K."/>
            <person name="Brown C.T."/>
            <person name="Hug L.A."/>
            <person name="Sharon I."/>
            <person name="Castelle C.J."/>
            <person name="Probst A.J."/>
            <person name="Thomas B.C."/>
            <person name="Singh A."/>
            <person name="Wilkins M.J."/>
            <person name="Karaoz U."/>
            <person name="Brodie E.L."/>
            <person name="Williams K.H."/>
            <person name="Hubbard S.S."/>
            <person name="Banfield J.F."/>
        </authorList>
    </citation>
    <scope>NUCLEOTIDE SEQUENCE [LARGE SCALE GENOMIC DNA]</scope>
</reference>
<keyword evidence="2" id="KW-0488">Methylation</keyword>
<dbReference type="NCBIfam" id="TIGR02532">
    <property type="entry name" value="IV_pilin_GFxxxE"/>
    <property type="match status" value="1"/>
</dbReference>
<keyword evidence="3" id="KW-0812">Transmembrane</keyword>
<dbReference type="AlphaFoldDB" id="A0A1F6V7T8"/>
<dbReference type="Proteomes" id="UP000178700">
    <property type="component" value="Unassembled WGS sequence"/>
</dbReference>
<dbReference type="PANTHER" id="PTHR30093">
    <property type="entry name" value="GENERAL SECRETION PATHWAY PROTEIN G"/>
    <property type="match status" value="1"/>
</dbReference>
<evidence type="ECO:0008006" key="8">
    <source>
        <dbReference type="Google" id="ProtNLM"/>
    </source>
</evidence>
<name>A0A1F6V7T8_9BACT</name>
<evidence type="ECO:0000256" key="2">
    <source>
        <dbReference type="ARBA" id="ARBA00022481"/>
    </source>
</evidence>
<evidence type="ECO:0000256" key="3">
    <source>
        <dbReference type="ARBA" id="ARBA00022692"/>
    </source>
</evidence>
<protein>
    <recommendedName>
        <fullName evidence="8">Type II secretion system protein GspG C-terminal domain-containing protein</fullName>
    </recommendedName>
</protein>
<dbReference type="InterPro" id="IPR000983">
    <property type="entry name" value="Bac_GSPG_pilin"/>
</dbReference>
<evidence type="ECO:0000256" key="1">
    <source>
        <dbReference type="ARBA" id="ARBA00004167"/>
    </source>
</evidence>
<dbReference type="InterPro" id="IPR045584">
    <property type="entry name" value="Pilin-like"/>
</dbReference>
<organism evidence="6 7">
    <name type="scientific">Candidatus Nomurabacteria bacterium RIFCSPHIGHO2_01_FULL_39_10</name>
    <dbReference type="NCBI Taxonomy" id="1801733"/>
    <lineage>
        <taxon>Bacteria</taxon>
        <taxon>Candidatus Nomuraibacteriota</taxon>
    </lineage>
</organism>
<comment type="subcellular location">
    <subcellularLocation>
        <location evidence="1">Membrane</location>
        <topology evidence="1">Single-pass membrane protein</topology>
    </subcellularLocation>
</comment>
<dbReference type="GO" id="GO:0015628">
    <property type="term" value="P:protein secretion by the type II secretion system"/>
    <property type="evidence" value="ECO:0007669"/>
    <property type="project" value="InterPro"/>
</dbReference>
<evidence type="ECO:0000256" key="5">
    <source>
        <dbReference type="ARBA" id="ARBA00023136"/>
    </source>
</evidence>
<keyword evidence="4" id="KW-1133">Transmembrane helix</keyword>
<dbReference type="EMBL" id="MFTJ01000023">
    <property type="protein sequence ID" value="OGI65652.1"/>
    <property type="molecule type" value="Genomic_DNA"/>
</dbReference>
<sequence length="174" mass="19389">MLRKKSGFTLIELLVVVAIISLLSSIVMASLNSARAKARDARRKADLHQIQNALELYNNTYGGYPVSAWSDSGNASYNVYDSISRQANFAQFMPTPHDPQYPNVNCYNAEYAYMSDSYRSPGTLGTKYVLYATLENQSTTNVNPATGWYDTQMSGAWKCVGYGTPNYRVGDLYN</sequence>
<accession>A0A1F6V7T8</accession>
<dbReference type="PROSITE" id="PS00409">
    <property type="entry name" value="PROKAR_NTER_METHYL"/>
    <property type="match status" value="1"/>
</dbReference>
<dbReference type="GO" id="GO:0015627">
    <property type="term" value="C:type II protein secretion system complex"/>
    <property type="evidence" value="ECO:0007669"/>
    <property type="project" value="InterPro"/>
</dbReference>
<evidence type="ECO:0000313" key="7">
    <source>
        <dbReference type="Proteomes" id="UP000178700"/>
    </source>
</evidence>
<dbReference type="PANTHER" id="PTHR30093:SF44">
    <property type="entry name" value="TYPE II SECRETION SYSTEM CORE PROTEIN G"/>
    <property type="match status" value="1"/>
</dbReference>
<dbReference type="SUPFAM" id="SSF54523">
    <property type="entry name" value="Pili subunits"/>
    <property type="match status" value="1"/>
</dbReference>
<evidence type="ECO:0000313" key="6">
    <source>
        <dbReference type="EMBL" id="OGI65652.1"/>
    </source>
</evidence>
<evidence type="ECO:0000256" key="4">
    <source>
        <dbReference type="ARBA" id="ARBA00022989"/>
    </source>
</evidence>
<gene>
    <name evidence="6" type="ORF">A2642_00365</name>
</gene>
<dbReference type="PRINTS" id="PR00813">
    <property type="entry name" value="BCTERIALGSPG"/>
</dbReference>